<protein>
    <submittedName>
        <fullName evidence="2">Uncharacterized protein</fullName>
    </submittedName>
</protein>
<proteinExistence type="predicted"/>
<evidence type="ECO:0000313" key="2">
    <source>
        <dbReference type="EMBL" id="KAK3245796.1"/>
    </source>
</evidence>
<reference evidence="2 3" key="1">
    <citation type="journal article" date="2015" name="Genome Biol. Evol.">
        <title>Comparative Genomics of a Bacterivorous Green Alga Reveals Evolutionary Causalities and Consequences of Phago-Mixotrophic Mode of Nutrition.</title>
        <authorList>
            <person name="Burns J.A."/>
            <person name="Paasch A."/>
            <person name="Narechania A."/>
            <person name="Kim E."/>
        </authorList>
    </citation>
    <scope>NUCLEOTIDE SEQUENCE [LARGE SCALE GENOMIC DNA]</scope>
    <source>
        <strain evidence="2 3">PLY_AMNH</strain>
    </source>
</reference>
<keyword evidence="3" id="KW-1185">Reference proteome</keyword>
<feature type="compositionally biased region" description="Acidic residues" evidence="1">
    <location>
        <begin position="1389"/>
        <end position="1406"/>
    </location>
</feature>
<feature type="region of interest" description="Disordered" evidence="1">
    <location>
        <begin position="1036"/>
        <end position="1055"/>
    </location>
</feature>
<comment type="caution">
    <text evidence="2">The sequence shown here is derived from an EMBL/GenBank/DDBJ whole genome shotgun (WGS) entry which is preliminary data.</text>
</comment>
<feature type="compositionally biased region" description="Acidic residues" evidence="1">
    <location>
        <begin position="1036"/>
        <end position="1046"/>
    </location>
</feature>
<evidence type="ECO:0000256" key="1">
    <source>
        <dbReference type="SAM" id="MobiDB-lite"/>
    </source>
</evidence>
<name>A0AAE0EYU3_9CHLO</name>
<accession>A0AAE0EYU3</accession>
<gene>
    <name evidence="2" type="ORF">CYMTET_44617</name>
</gene>
<organism evidence="2 3">
    <name type="scientific">Cymbomonas tetramitiformis</name>
    <dbReference type="NCBI Taxonomy" id="36881"/>
    <lineage>
        <taxon>Eukaryota</taxon>
        <taxon>Viridiplantae</taxon>
        <taxon>Chlorophyta</taxon>
        <taxon>Pyramimonadophyceae</taxon>
        <taxon>Pyramimonadales</taxon>
        <taxon>Pyramimonadaceae</taxon>
        <taxon>Cymbomonas</taxon>
    </lineage>
</organism>
<sequence length="1466" mass="168278">MESRKLPSRVRRKNIKPVPDYDKLFRDEKDFVEFVKLNTEKHTDFVELYYSFWWCYATFDHAKTTCDNLRESYTEQDNPQKSLETTVFWTGLVNNKDMRWRQYFKSRKETVEDAYLCSEYFSHVIEELDKESENPTNYADYEKQLHNILQFLQEEMSTPNMSTDIKRTLDVLDRIRRMFFFENDLSNHLSLLNNAEKTLGRKPPWSGRWSVDGLSDREVNTEHIGKYGSLNTFQFNPDGGDESRSTDETVFEDDNGIENETVLEDDGGFLIDPKYVVYNIVGDVEDETKEDIKTSAIFKRLAGEGGPVDELVFLNRGGKSKKRSYEDHEKVLEAYDVGCYRDSDIVNDIEHKKGSKRTQIQKLYAQKIFEAEKEVVTGCPKWVYVYNYVLTAVVTHAIKSVAILCDVIDLEHTDYSTNIQNLIDLQSTLVSALNILCALSQYNNLVRLSLQPADISVNIAIMPMSKEDMSSVENLRFNLEKQLEDSRLRKTVYASVHDRIAEYLTRHSKSNIPSGSLSDQRTPESSRACSVLTKNNWTSLGKSNQVARVARNAGGVNCREAAAYFRALLDGERWKIHLLRMTALLIELQMLDSTTGVARTKDLCFGAYHTSRMLMIDTLSPPVDTPCLHLWPPEKTHPDQYYMDLSNVYIPNIDLHNFLEDFLPHLQNLSTARCRLRVRVEHVGSTRAGSESTNVHVEGSIGDEKANFKFTDYDTYRSAIDGREAITVHNAASTFFRTYFDILYKEVVRDSSQDDQTKLMLTLAMCVVLKQYIYGLYCAQVPTDVACSKSDCGDSIDIGKLTCMTNQDIGIAGYSFTTCAVCSKTSYHAWNPEMPMSHEDCAFKEGATIVYACKAEYDTENAKLKFADRLSHWMVCKPCKDKDERVSICLVEDCGVLKENITLALNLKVTQHYGQRLPSGYKSFEVSVGVCQMHSKHHKIDLQLWKQHYIQVCNKANNSARKFIRYFGFHRIDTESETSEDLTYELPHEYDETLTCLEKIDKCVTLVRNKMSALLKTTKPKLSEYPEYKRYLTQEIEEEEDDDDEDPANRFDNDDTDSYYKLLTKYDKDDSFTQYDPEESPFLLVRLMRYITGLDDAIPIDGQTSVSMPTDDFFPVMEKHKSEIADMSDDDITQLLKPGILKMYSEVLSAIKENFGTKIDLEAKSIWSKKYNFGNKEGKKQALQSIKDIIEEYKVKIPTDLETHEKKDNDKKKQAAKGKETAPVKVVITKVDESEEETLQQSDEYQDEVQRNEEYNQLNKLRQALKQVYDVLKDKLCSDEDKVTLNFVYLDNEVIELEFKLSAEAVLDGKQLTPIHFLDKTARLLHEKYGMMAEDADQSTTNTSPHRKLTLLCEDFCSKLYACVIDVTAITPDDNSDDEEHEQNVFYESEQEEGSESDTETDDDDAPVSSSENLPTDYKALIKSMRDKLGSDVDYVTDKSLKRIAAFMQTAKVPASAIREKGSKEK</sequence>
<evidence type="ECO:0000313" key="3">
    <source>
        <dbReference type="Proteomes" id="UP001190700"/>
    </source>
</evidence>
<dbReference type="Proteomes" id="UP001190700">
    <property type="component" value="Unassembled WGS sequence"/>
</dbReference>
<dbReference type="EMBL" id="LGRX02030310">
    <property type="protein sequence ID" value="KAK3245796.1"/>
    <property type="molecule type" value="Genomic_DNA"/>
</dbReference>
<feature type="region of interest" description="Disordered" evidence="1">
    <location>
        <begin position="1372"/>
        <end position="1417"/>
    </location>
</feature>